<organism evidence="7 8">
    <name type="scientific">Chitinophaga oryziterrae</name>
    <dbReference type="NCBI Taxonomy" id="1031224"/>
    <lineage>
        <taxon>Bacteria</taxon>
        <taxon>Pseudomonadati</taxon>
        <taxon>Bacteroidota</taxon>
        <taxon>Chitinophagia</taxon>
        <taxon>Chitinophagales</taxon>
        <taxon>Chitinophagaceae</taxon>
        <taxon>Chitinophaga</taxon>
    </lineage>
</organism>
<feature type="signal peptide" evidence="5">
    <location>
        <begin position="1"/>
        <end position="17"/>
    </location>
</feature>
<accession>A0A6N8J8Q7</accession>
<comment type="similarity">
    <text evidence="4">Belongs to the peptidase S8 family.</text>
</comment>
<dbReference type="OrthoDB" id="9798386at2"/>
<keyword evidence="5" id="KW-0732">Signal</keyword>
<dbReference type="PROSITE" id="PS00136">
    <property type="entry name" value="SUBTILASE_ASP"/>
    <property type="match status" value="1"/>
</dbReference>
<name>A0A6N8J8Q7_9BACT</name>
<dbReference type="PROSITE" id="PS51892">
    <property type="entry name" value="SUBTILASE"/>
    <property type="match status" value="1"/>
</dbReference>
<dbReference type="InterPro" id="IPR015500">
    <property type="entry name" value="Peptidase_S8_subtilisin-rel"/>
</dbReference>
<keyword evidence="1 4" id="KW-0645">Protease</keyword>
<dbReference type="GO" id="GO:0016485">
    <property type="term" value="P:protein processing"/>
    <property type="evidence" value="ECO:0007669"/>
    <property type="project" value="TreeGrafter"/>
</dbReference>
<dbReference type="InterPro" id="IPR023827">
    <property type="entry name" value="Peptidase_S8_Asp-AS"/>
</dbReference>
<dbReference type="Proteomes" id="UP000468388">
    <property type="component" value="Unassembled WGS sequence"/>
</dbReference>
<feature type="active site" description="Charge relay system" evidence="4">
    <location>
        <position position="460"/>
    </location>
</feature>
<protein>
    <submittedName>
        <fullName evidence="7">S8 family serine peptidase</fullName>
    </submittedName>
</protein>
<dbReference type="GO" id="GO:0004252">
    <property type="term" value="F:serine-type endopeptidase activity"/>
    <property type="evidence" value="ECO:0007669"/>
    <property type="project" value="UniProtKB-UniRule"/>
</dbReference>
<proteinExistence type="inferred from homology"/>
<evidence type="ECO:0000256" key="4">
    <source>
        <dbReference type="PROSITE-ProRule" id="PRU01240"/>
    </source>
</evidence>
<dbReference type="RefSeq" id="WP_157300254.1">
    <property type="nucleotide sequence ID" value="NZ_BAAAZB010000006.1"/>
</dbReference>
<evidence type="ECO:0000256" key="3">
    <source>
        <dbReference type="ARBA" id="ARBA00022825"/>
    </source>
</evidence>
<dbReference type="PANTHER" id="PTHR42884:SF14">
    <property type="entry name" value="NEUROENDOCRINE CONVERTASE 1"/>
    <property type="match status" value="1"/>
</dbReference>
<evidence type="ECO:0000313" key="8">
    <source>
        <dbReference type="Proteomes" id="UP000468388"/>
    </source>
</evidence>
<evidence type="ECO:0000256" key="5">
    <source>
        <dbReference type="SAM" id="SignalP"/>
    </source>
</evidence>
<feature type="active site" description="Charge relay system" evidence="4">
    <location>
        <position position="289"/>
    </location>
</feature>
<dbReference type="Gene3D" id="3.40.50.200">
    <property type="entry name" value="Peptidase S8/S53 domain"/>
    <property type="match status" value="1"/>
</dbReference>
<keyword evidence="3 4" id="KW-0720">Serine protease</keyword>
<feature type="domain" description="Peptidase S8/S53" evidence="6">
    <location>
        <begin position="239"/>
        <end position="506"/>
    </location>
</feature>
<dbReference type="EMBL" id="WRXO01000003">
    <property type="protein sequence ID" value="MVT41617.1"/>
    <property type="molecule type" value="Genomic_DNA"/>
</dbReference>
<evidence type="ECO:0000259" key="6">
    <source>
        <dbReference type="Pfam" id="PF00082"/>
    </source>
</evidence>
<evidence type="ECO:0000313" key="7">
    <source>
        <dbReference type="EMBL" id="MVT41617.1"/>
    </source>
</evidence>
<feature type="active site" description="Charge relay system" evidence="4">
    <location>
        <position position="248"/>
    </location>
</feature>
<evidence type="ECO:0000256" key="1">
    <source>
        <dbReference type="ARBA" id="ARBA00022670"/>
    </source>
</evidence>
<dbReference type="AlphaFoldDB" id="A0A6N8J8Q7"/>
<dbReference type="SUPFAM" id="SSF52743">
    <property type="entry name" value="Subtilisin-like"/>
    <property type="match status" value="1"/>
</dbReference>
<keyword evidence="8" id="KW-1185">Reference proteome</keyword>
<dbReference type="InterPro" id="IPR000209">
    <property type="entry name" value="Peptidase_S8/S53_dom"/>
</dbReference>
<dbReference type="PANTHER" id="PTHR42884">
    <property type="entry name" value="PROPROTEIN CONVERTASE SUBTILISIN/KEXIN-RELATED"/>
    <property type="match status" value="1"/>
</dbReference>
<dbReference type="PRINTS" id="PR00723">
    <property type="entry name" value="SUBTILISIN"/>
</dbReference>
<dbReference type="PROSITE" id="PS51257">
    <property type="entry name" value="PROKAR_LIPOPROTEIN"/>
    <property type="match status" value="1"/>
</dbReference>
<dbReference type="GO" id="GO:0005886">
    <property type="term" value="C:plasma membrane"/>
    <property type="evidence" value="ECO:0007669"/>
    <property type="project" value="TreeGrafter"/>
</dbReference>
<keyword evidence="2 4" id="KW-0378">Hydrolase</keyword>
<dbReference type="InterPro" id="IPR036852">
    <property type="entry name" value="Peptidase_S8/S53_dom_sf"/>
</dbReference>
<comment type="caution">
    <text evidence="7">The sequence shown here is derived from an EMBL/GenBank/DDBJ whole genome shotgun (WGS) entry which is preliminary data.</text>
</comment>
<dbReference type="Pfam" id="PF00082">
    <property type="entry name" value="Peptidase_S8"/>
    <property type="match status" value="1"/>
</dbReference>
<evidence type="ECO:0000256" key="2">
    <source>
        <dbReference type="ARBA" id="ARBA00022801"/>
    </source>
</evidence>
<reference evidence="7 8" key="1">
    <citation type="submission" date="2019-12" db="EMBL/GenBank/DDBJ databases">
        <title>The draft genomic sequence of strain Chitinophaga oryziterrae JCM 16595.</title>
        <authorList>
            <person name="Zhang X."/>
        </authorList>
    </citation>
    <scope>NUCLEOTIDE SEQUENCE [LARGE SCALE GENOMIC DNA]</scope>
    <source>
        <strain evidence="7 8">JCM 16595</strain>
    </source>
</reference>
<gene>
    <name evidence="7" type="ORF">GO495_13580</name>
</gene>
<feature type="chain" id="PRO_5026872897" evidence="5">
    <location>
        <begin position="18"/>
        <end position="516"/>
    </location>
</feature>
<sequence length="516" mass="54411">MRISNLFMGCMLLLALASCNRTESTLNVKFPQGNPKDVIPKSDINAFVREQLNKTGRFDWKMASDSMAWSALVQGDSILSVGYQPAGVTDLSKTIDKININDAAWEAARKQVLNIILENERQNNPAITEKDIVTYYPKKLPVFDVKASHFSTVKALRASGLVRYAEPVGYGRYMQTQDVISAKATVTASSSLLTFGCDSNLANTALVAGVDYTNITPGAKQAWNYSYHNIPQAWTQSTGSNVKIMLIDTGVSPDQDNLGSLFNQGASSGRTIEKLATFPGGTPADVCGHGTKMAGVLAAPRGVNGSSAGIAYNSSLIVVHAAENVVILSPESVQGIGDAYVLGGDNTSVKIISMSMGSLFSFGHVTDGIKYAYNKGKLMFCAAGTTNAAFAGFLGVVYPAYMAEVNAVTGVKDNLTSPCVDCHSGREVAFTIVMEKSTTGINPLTTAATGNAPSTVGGSSVATASCAAIAALVWSKYPSYPRDSIVARLQRAGSNSQNKNGQLGWGVVDAQKAVGN</sequence>